<name>A0A834XI51_9FABA</name>
<gene>
    <name evidence="2" type="ORF">G2W53_001201</name>
</gene>
<dbReference type="Proteomes" id="UP000634136">
    <property type="component" value="Unassembled WGS sequence"/>
</dbReference>
<proteinExistence type="predicted"/>
<keyword evidence="3" id="KW-1185">Reference proteome</keyword>
<evidence type="ECO:0000313" key="2">
    <source>
        <dbReference type="EMBL" id="KAF7844296.1"/>
    </source>
</evidence>
<dbReference type="PANTHER" id="PTHR31973:SF187">
    <property type="entry name" value="MUTATOR TRANSPOSASE MUDRA PROTEIN"/>
    <property type="match status" value="1"/>
</dbReference>
<dbReference type="AlphaFoldDB" id="A0A834XI51"/>
<reference evidence="2" key="1">
    <citation type="submission" date="2020-09" db="EMBL/GenBank/DDBJ databases">
        <title>Genome-Enabled Discovery of Anthraquinone Biosynthesis in Senna tora.</title>
        <authorList>
            <person name="Kang S.-H."/>
            <person name="Pandey R.P."/>
            <person name="Lee C.-M."/>
            <person name="Sim J.-S."/>
            <person name="Jeong J.-T."/>
            <person name="Choi B.-S."/>
            <person name="Jung M."/>
            <person name="Ginzburg D."/>
            <person name="Zhao K."/>
            <person name="Won S.Y."/>
            <person name="Oh T.-J."/>
            <person name="Yu Y."/>
            <person name="Kim N.-H."/>
            <person name="Lee O.R."/>
            <person name="Lee T.-H."/>
            <person name="Bashyal P."/>
            <person name="Kim T.-S."/>
            <person name="Lee W.-H."/>
            <person name="Kawkins C."/>
            <person name="Kim C.-K."/>
            <person name="Kim J.S."/>
            <person name="Ahn B.O."/>
            <person name="Rhee S.Y."/>
            <person name="Sohng J.K."/>
        </authorList>
    </citation>
    <scope>NUCLEOTIDE SEQUENCE</scope>
    <source>
        <tissue evidence="2">Leaf</tissue>
    </source>
</reference>
<sequence>MRGLSDDEYESESLNNIDNDEEEDELPNNSYYPHHKLLRDMNEYKWDVATLFILQEEFNEAVNIYAVDRGLDLYFLKSNRKKGKSEMCGGGICVGSLCKEGLIPALYELLPGVDQRFCVRHLYKFRKKLPGLHLKTTYPQEWERAIMEIKNVNESAYQHHKEIPQRFWTKSAFRLRPKCDQLLNNMCETFNAVILKAREKPIVTMLDDIKVYLMEKWAKNRKHAEKLQSQAVLPKIQKRLDKEFQESGKWLSRWAREKKYEVKGPIAKFAVDLSRRECGCRKWMLTSILCAYAISCINHMGKKPQDCIPSYYRIEH</sequence>
<evidence type="ECO:0000313" key="3">
    <source>
        <dbReference type="Proteomes" id="UP000634136"/>
    </source>
</evidence>
<protein>
    <submittedName>
        <fullName evidence="2">Sporozoite surface protein 2</fullName>
    </submittedName>
</protein>
<dbReference type="OrthoDB" id="1937322at2759"/>
<accession>A0A834XI51</accession>
<organism evidence="2 3">
    <name type="scientific">Senna tora</name>
    <dbReference type="NCBI Taxonomy" id="362788"/>
    <lineage>
        <taxon>Eukaryota</taxon>
        <taxon>Viridiplantae</taxon>
        <taxon>Streptophyta</taxon>
        <taxon>Embryophyta</taxon>
        <taxon>Tracheophyta</taxon>
        <taxon>Spermatophyta</taxon>
        <taxon>Magnoliopsida</taxon>
        <taxon>eudicotyledons</taxon>
        <taxon>Gunneridae</taxon>
        <taxon>Pentapetalae</taxon>
        <taxon>rosids</taxon>
        <taxon>fabids</taxon>
        <taxon>Fabales</taxon>
        <taxon>Fabaceae</taxon>
        <taxon>Caesalpinioideae</taxon>
        <taxon>Cassia clade</taxon>
        <taxon>Senna</taxon>
    </lineage>
</organism>
<evidence type="ECO:0000256" key="1">
    <source>
        <dbReference type="SAM" id="MobiDB-lite"/>
    </source>
</evidence>
<dbReference type="EMBL" id="JAAIUW010000001">
    <property type="protein sequence ID" value="KAF7844296.1"/>
    <property type="molecule type" value="Genomic_DNA"/>
</dbReference>
<dbReference type="PANTHER" id="PTHR31973">
    <property type="entry name" value="POLYPROTEIN, PUTATIVE-RELATED"/>
    <property type="match status" value="1"/>
</dbReference>
<feature type="compositionally biased region" description="Acidic residues" evidence="1">
    <location>
        <begin position="1"/>
        <end position="11"/>
    </location>
</feature>
<comment type="caution">
    <text evidence="2">The sequence shown here is derived from an EMBL/GenBank/DDBJ whole genome shotgun (WGS) entry which is preliminary data.</text>
</comment>
<feature type="region of interest" description="Disordered" evidence="1">
    <location>
        <begin position="1"/>
        <end position="28"/>
    </location>
</feature>